<feature type="chain" id="PRO_5046183366" evidence="1">
    <location>
        <begin position="29"/>
        <end position="142"/>
    </location>
</feature>
<feature type="signal peptide" evidence="1">
    <location>
        <begin position="1"/>
        <end position="28"/>
    </location>
</feature>
<gene>
    <name evidence="2" type="ORF">C8R41DRAFT_600747</name>
</gene>
<reference evidence="2" key="1">
    <citation type="submission" date="2022-08" db="EMBL/GenBank/DDBJ databases">
        <title>A Global Phylogenomic Analysis of the Shiitake Genus Lentinula.</title>
        <authorList>
            <consortium name="DOE Joint Genome Institute"/>
            <person name="Sierra-Patev S."/>
            <person name="Min B."/>
            <person name="Naranjo-Ortiz M."/>
            <person name="Looney B."/>
            <person name="Konkel Z."/>
            <person name="Slot J.C."/>
            <person name="Sakamoto Y."/>
            <person name="Steenwyk J.L."/>
            <person name="Rokas A."/>
            <person name="Carro J."/>
            <person name="Camarero S."/>
            <person name="Ferreira P."/>
            <person name="Molpeceres G."/>
            <person name="Ruiz-Duenas F.J."/>
            <person name="Serrano A."/>
            <person name="Henrissat B."/>
            <person name="Drula E."/>
            <person name="Hughes K.W."/>
            <person name="Mata J.L."/>
            <person name="Ishikawa N.K."/>
            <person name="Vargas-Isla R."/>
            <person name="Ushijima S."/>
            <person name="Smith C.A."/>
            <person name="Ahrendt S."/>
            <person name="Andreopoulos W."/>
            <person name="He G."/>
            <person name="Labutti K."/>
            <person name="Lipzen A."/>
            <person name="Ng V."/>
            <person name="Riley R."/>
            <person name="Sandor L."/>
            <person name="Barry K."/>
            <person name="Martinez A.T."/>
            <person name="Xiao Y."/>
            <person name="Gibbons J.G."/>
            <person name="Terashima K."/>
            <person name="Grigoriev I.V."/>
            <person name="Hibbett D.S."/>
        </authorList>
    </citation>
    <scope>NUCLEOTIDE SEQUENCE</scope>
    <source>
        <strain evidence="2">RHP3577 ss4</strain>
    </source>
</reference>
<accession>A0ABQ8V2Y2</accession>
<evidence type="ECO:0000313" key="2">
    <source>
        <dbReference type="EMBL" id="KAJ4471243.1"/>
    </source>
</evidence>
<evidence type="ECO:0000313" key="3">
    <source>
        <dbReference type="Proteomes" id="UP001150217"/>
    </source>
</evidence>
<keyword evidence="3" id="KW-1185">Reference proteome</keyword>
<organism evidence="2 3">
    <name type="scientific">Lentinula lateritia</name>
    <dbReference type="NCBI Taxonomy" id="40482"/>
    <lineage>
        <taxon>Eukaryota</taxon>
        <taxon>Fungi</taxon>
        <taxon>Dikarya</taxon>
        <taxon>Basidiomycota</taxon>
        <taxon>Agaricomycotina</taxon>
        <taxon>Agaricomycetes</taxon>
        <taxon>Agaricomycetidae</taxon>
        <taxon>Agaricales</taxon>
        <taxon>Marasmiineae</taxon>
        <taxon>Omphalotaceae</taxon>
        <taxon>Lentinula</taxon>
    </lineage>
</organism>
<protein>
    <submittedName>
        <fullName evidence="2">Uncharacterized protein</fullName>
    </submittedName>
</protein>
<comment type="caution">
    <text evidence="2">The sequence shown here is derived from an EMBL/GenBank/DDBJ whole genome shotgun (WGS) entry which is preliminary data.</text>
</comment>
<evidence type="ECO:0000256" key="1">
    <source>
        <dbReference type="SAM" id="SignalP"/>
    </source>
</evidence>
<keyword evidence="1" id="KW-0732">Signal</keyword>
<dbReference type="Proteomes" id="UP001150217">
    <property type="component" value="Unassembled WGS sequence"/>
</dbReference>
<name>A0ABQ8V2Y2_9AGAR</name>
<dbReference type="EMBL" id="JANVFT010000087">
    <property type="protein sequence ID" value="KAJ4471243.1"/>
    <property type="molecule type" value="Genomic_DNA"/>
</dbReference>
<sequence>MLHKVASSIYQTLFIFFFLSVGIATVMASPLPPVSRSAQLERRDNSGDMTSLYLKIGRIVPSHDGTPWTWLSPSILVSPFGKEALALCVGARDCFAVWPKTIGALLPLSAVRLDPPKYSDQQRTNLKKLSTKVDDIQAFGER</sequence>
<proteinExistence type="predicted"/>